<dbReference type="SUPFAM" id="SSF57829">
    <property type="entry name" value="Zn-binding ribosomal proteins"/>
    <property type="match status" value="1"/>
</dbReference>
<reference evidence="10" key="2">
    <citation type="submission" date="2015-05" db="EMBL/GenBank/DDBJ databases">
        <authorList>
            <person name="Fogelqvist Johan"/>
        </authorList>
    </citation>
    <scope>NUCLEOTIDE SEQUENCE [LARGE SCALE GENOMIC DNA]</scope>
</reference>
<evidence type="ECO:0000313" key="10">
    <source>
        <dbReference type="Proteomes" id="UP000045706"/>
    </source>
</evidence>
<comment type="subcellular location">
    <subcellularLocation>
        <location evidence="1">Mitochondrion</location>
    </subcellularLocation>
</comment>
<evidence type="ECO:0000313" key="9">
    <source>
        <dbReference type="EMBL" id="KAG7141511.1"/>
    </source>
</evidence>
<name>A0A0G4NDF6_VERLO</name>
<dbReference type="OrthoDB" id="2014905at2759"/>
<evidence type="ECO:0000256" key="6">
    <source>
        <dbReference type="ARBA" id="ARBA00023274"/>
    </source>
</evidence>
<evidence type="ECO:0000256" key="5">
    <source>
        <dbReference type="ARBA" id="ARBA00023128"/>
    </source>
</evidence>
<keyword evidence="6" id="KW-0687">Ribonucleoprotein</keyword>
<dbReference type="GO" id="GO:0003735">
    <property type="term" value="F:structural constituent of ribosome"/>
    <property type="evidence" value="ECO:0007669"/>
    <property type="project" value="InterPro"/>
</dbReference>
<dbReference type="Proteomes" id="UP000045706">
    <property type="component" value="Unassembled WGS sequence"/>
</dbReference>
<reference evidence="9" key="3">
    <citation type="journal article" date="2021" name="Mol. Plant Pathol.">
        <title>A 20-kb lineage-specific genomic region tames virulence in pathogenic amphidiploid Verticillium longisporum.</title>
        <authorList>
            <person name="Harting R."/>
            <person name="Starke J."/>
            <person name="Kusch H."/>
            <person name="Poggeler S."/>
            <person name="Maurus I."/>
            <person name="Schluter R."/>
            <person name="Landesfeind M."/>
            <person name="Bulla I."/>
            <person name="Nowrousian M."/>
            <person name="de Jonge R."/>
            <person name="Stahlhut G."/>
            <person name="Hoff K.J."/>
            <person name="Asshauer K.P."/>
            <person name="Thurmer A."/>
            <person name="Stanke M."/>
            <person name="Daniel R."/>
            <person name="Morgenstern B."/>
            <person name="Thomma B.P.H.J."/>
            <person name="Kronstad J.W."/>
            <person name="Braus-Stromeyer S.A."/>
            <person name="Braus G.H."/>
        </authorList>
    </citation>
    <scope>NUCLEOTIDE SEQUENCE</scope>
    <source>
        <strain evidence="9">Vl32</strain>
    </source>
</reference>
<organism evidence="8 10">
    <name type="scientific">Verticillium longisporum</name>
    <name type="common">Verticillium dahliae var. longisporum</name>
    <dbReference type="NCBI Taxonomy" id="100787"/>
    <lineage>
        <taxon>Eukaryota</taxon>
        <taxon>Fungi</taxon>
        <taxon>Dikarya</taxon>
        <taxon>Ascomycota</taxon>
        <taxon>Pezizomycotina</taxon>
        <taxon>Sordariomycetes</taxon>
        <taxon>Hypocreomycetidae</taxon>
        <taxon>Glomerellales</taxon>
        <taxon>Plectosphaerellaceae</taxon>
        <taxon>Verticillium</taxon>
    </lineage>
</organism>
<evidence type="ECO:0000256" key="4">
    <source>
        <dbReference type="ARBA" id="ARBA00022980"/>
    </source>
</evidence>
<dbReference type="PANTHER" id="PTHR21026:SF2">
    <property type="entry name" value="LARGE RIBOSOMAL SUBUNIT PROTEIN BL32M"/>
    <property type="match status" value="1"/>
</dbReference>
<evidence type="ECO:0000256" key="7">
    <source>
        <dbReference type="ARBA" id="ARBA00039935"/>
    </source>
</evidence>
<protein>
    <recommendedName>
        <fullName evidence="7">Large ribosomal subunit protein bL32m</fullName>
    </recommendedName>
</protein>
<dbReference type="GO" id="GO:0006412">
    <property type="term" value="P:translation"/>
    <property type="evidence" value="ECO:0007669"/>
    <property type="project" value="InterPro"/>
</dbReference>
<dbReference type="InterPro" id="IPR002677">
    <property type="entry name" value="Ribosomal_bL32"/>
</dbReference>
<keyword evidence="5" id="KW-0496">Mitochondrion</keyword>
<dbReference type="EMBL" id="JAEMWZ010000030">
    <property type="protein sequence ID" value="KAG7141511.1"/>
    <property type="molecule type" value="Genomic_DNA"/>
</dbReference>
<dbReference type="EMBL" id="CVQI01034051">
    <property type="protein sequence ID" value="CRK44522.1"/>
    <property type="molecule type" value="Genomic_DNA"/>
</dbReference>
<evidence type="ECO:0000256" key="1">
    <source>
        <dbReference type="ARBA" id="ARBA00004173"/>
    </source>
</evidence>
<accession>A0A0G4NDF6</accession>
<dbReference type="GO" id="GO:0005762">
    <property type="term" value="C:mitochondrial large ribosomal subunit"/>
    <property type="evidence" value="ECO:0007669"/>
    <property type="project" value="TreeGrafter"/>
</dbReference>
<keyword evidence="3" id="KW-0809">Transit peptide</keyword>
<sequence>MASIAASTTTSLLPRFSAAAMLSSSRTWTMFAQQVTQPVLPRLSAALPAISLNIPGWLEGIWEGILRAVPKKKTTHSKKRSRLMAGKALQDVTSICKCPGCGQPKRKHVVCPHCMEQIKGMWRGANPSGKFL</sequence>
<keyword evidence="4 9" id="KW-0689">Ribosomal protein</keyword>
<reference evidence="8" key="1">
    <citation type="submission" date="2015-05" db="EMBL/GenBank/DDBJ databases">
        <authorList>
            <person name="Wang D.B."/>
            <person name="Wang M."/>
        </authorList>
    </citation>
    <scope>NUCLEOTIDE SEQUENCE [LARGE SCALE GENOMIC DNA]</scope>
    <source>
        <strain evidence="8">VL2</strain>
    </source>
</reference>
<comment type="similarity">
    <text evidence="2">Belongs to the bacterial ribosomal protein bL32 family.</text>
</comment>
<evidence type="ECO:0000256" key="3">
    <source>
        <dbReference type="ARBA" id="ARBA00022946"/>
    </source>
</evidence>
<dbReference type="AlphaFoldDB" id="A0A0G4NDF6"/>
<dbReference type="PANTHER" id="PTHR21026">
    <property type="entry name" value="39S RIBOSOMAL PROTEIN L32, MITOCHONDRIAL"/>
    <property type="match status" value="1"/>
</dbReference>
<dbReference type="InterPro" id="IPR051991">
    <property type="entry name" value="Mitoribosomal_protein_bL32"/>
</dbReference>
<dbReference type="Pfam" id="PF01783">
    <property type="entry name" value="Ribosomal_L32p"/>
    <property type="match status" value="1"/>
</dbReference>
<dbReference type="NCBIfam" id="TIGR01031">
    <property type="entry name" value="rpmF_bact"/>
    <property type="match status" value="1"/>
</dbReference>
<gene>
    <name evidence="8" type="ORF">BN1723_006174</name>
    <name evidence="9" type="ORF">HYQ45_001931</name>
</gene>
<dbReference type="InterPro" id="IPR011332">
    <property type="entry name" value="Ribosomal_zn-bd"/>
</dbReference>
<evidence type="ECO:0000256" key="2">
    <source>
        <dbReference type="ARBA" id="ARBA00008560"/>
    </source>
</evidence>
<dbReference type="Proteomes" id="UP000689129">
    <property type="component" value="Unassembled WGS sequence"/>
</dbReference>
<evidence type="ECO:0000313" key="8">
    <source>
        <dbReference type="EMBL" id="CRK44522.1"/>
    </source>
</evidence>
<proteinExistence type="inferred from homology"/>